<name>A0A9Q0SZ18_9ROSI</name>
<protein>
    <submittedName>
        <fullName evidence="1">Uncharacterized protein</fullName>
    </submittedName>
</protein>
<gene>
    <name evidence="1" type="ORF">OIU74_013925</name>
</gene>
<dbReference type="Proteomes" id="UP001151752">
    <property type="component" value="Chromosome 3"/>
</dbReference>
<comment type="caution">
    <text evidence="1">The sequence shown here is derived from an EMBL/GenBank/DDBJ whole genome shotgun (WGS) entry which is preliminary data.</text>
</comment>
<proteinExistence type="predicted"/>
<accession>A0A9Q0SZ18</accession>
<reference evidence="1" key="1">
    <citation type="submission" date="2022-11" db="EMBL/GenBank/DDBJ databases">
        <authorList>
            <person name="Hyden B.L."/>
            <person name="Feng K."/>
            <person name="Yates T."/>
            <person name="Jawdy S."/>
            <person name="Smart L.B."/>
            <person name="Muchero W."/>
        </authorList>
    </citation>
    <scope>NUCLEOTIDE SEQUENCE</scope>
    <source>
        <tissue evidence="1">Shoot tip</tissue>
    </source>
</reference>
<organism evidence="1 2">
    <name type="scientific">Salix koriyanagi</name>
    <dbReference type="NCBI Taxonomy" id="2511006"/>
    <lineage>
        <taxon>Eukaryota</taxon>
        <taxon>Viridiplantae</taxon>
        <taxon>Streptophyta</taxon>
        <taxon>Embryophyta</taxon>
        <taxon>Tracheophyta</taxon>
        <taxon>Spermatophyta</taxon>
        <taxon>Magnoliopsida</taxon>
        <taxon>eudicotyledons</taxon>
        <taxon>Gunneridae</taxon>
        <taxon>Pentapetalae</taxon>
        <taxon>rosids</taxon>
        <taxon>fabids</taxon>
        <taxon>Malpighiales</taxon>
        <taxon>Salicaceae</taxon>
        <taxon>Saliceae</taxon>
        <taxon>Salix</taxon>
    </lineage>
</organism>
<sequence>MEHDENNYAMEFLI</sequence>
<keyword evidence="2" id="KW-1185">Reference proteome</keyword>
<evidence type="ECO:0000313" key="2">
    <source>
        <dbReference type="Proteomes" id="UP001151752"/>
    </source>
</evidence>
<reference evidence="1" key="2">
    <citation type="journal article" date="2023" name="Int. J. Mol. Sci.">
        <title>De Novo Assembly and Annotation of 11 Diverse Shrub Willow (Salix) Genomes Reveals Novel Gene Organization in Sex-Linked Regions.</title>
        <authorList>
            <person name="Hyden B."/>
            <person name="Feng K."/>
            <person name="Yates T.B."/>
            <person name="Jawdy S."/>
            <person name="Cereghino C."/>
            <person name="Smart L.B."/>
            <person name="Muchero W."/>
        </authorList>
    </citation>
    <scope>NUCLEOTIDE SEQUENCE</scope>
    <source>
        <tissue evidence="1">Shoot tip</tissue>
    </source>
</reference>
<dbReference type="EMBL" id="JAPFFM010000017">
    <property type="protein sequence ID" value="KAJ6694698.1"/>
    <property type="molecule type" value="Genomic_DNA"/>
</dbReference>
<evidence type="ECO:0000313" key="1">
    <source>
        <dbReference type="EMBL" id="KAJ6694698.1"/>
    </source>
</evidence>